<keyword evidence="4 6" id="KW-0472">Membrane</keyword>
<evidence type="ECO:0000256" key="5">
    <source>
        <dbReference type="ARBA" id="ARBA00038268"/>
    </source>
</evidence>
<dbReference type="InterPro" id="IPR004299">
    <property type="entry name" value="MBOAT_fam"/>
</dbReference>
<dbReference type="GO" id="GO:0016020">
    <property type="term" value="C:membrane"/>
    <property type="evidence" value="ECO:0007669"/>
    <property type="project" value="UniProtKB-SubCell"/>
</dbReference>
<keyword evidence="7" id="KW-1185">Reference proteome</keyword>
<evidence type="ECO:0000256" key="2">
    <source>
        <dbReference type="ARBA" id="ARBA00022692"/>
    </source>
</evidence>
<evidence type="ECO:0000313" key="8">
    <source>
        <dbReference type="WBParaSite" id="L893_g361.t1"/>
    </source>
</evidence>
<feature type="transmembrane region" description="Helical" evidence="6">
    <location>
        <begin position="506"/>
        <end position="523"/>
    </location>
</feature>
<evidence type="ECO:0000256" key="6">
    <source>
        <dbReference type="SAM" id="Phobius"/>
    </source>
</evidence>
<feature type="transmembrane region" description="Helical" evidence="6">
    <location>
        <begin position="242"/>
        <end position="262"/>
    </location>
</feature>
<accession>A0A1I8AA01</accession>
<keyword evidence="3 6" id="KW-1133">Transmembrane helix</keyword>
<reference evidence="8" key="1">
    <citation type="submission" date="2016-11" db="UniProtKB">
        <authorList>
            <consortium name="WormBaseParasite"/>
        </authorList>
    </citation>
    <scope>IDENTIFICATION</scope>
</reference>
<proteinExistence type="inferred from homology"/>
<feature type="transmembrane region" description="Helical" evidence="6">
    <location>
        <begin position="465"/>
        <end position="486"/>
    </location>
</feature>
<dbReference type="InterPro" id="IPR051085">
    <property type="entry name" value="MB_O-acyltransferase"/>
</dbReference>
<evidence type="ECO:0000313" key="7">
    <source>
        <dbReference type="Proteomes" id="UP000095287"/>
    </source>
</evidence>
<name>A0A1I8AA01_9BILA</name>
<dbReference type="WBParaSite" id="L893_g361.t1">
    <property type="protein sequence ID" value="L893_g361.t1"/>
    <property type="gene ID" value="L893_g361"/>
</dbReference>
<dbReference type="Pfam" id="PF03062">
    <property type="entry name" value="MBOAT"/>
    <property type="match status" value="1"/>
</dbReference>
<sequence>MTGWHRIASVQTLPCTRTSRTVWRRERRVMTAAPARAPGVRPTLFKYPALPEAKFCFFVTFAAVSYAWYCVYNASTKFEFKFGHVASIQNLPFFGQRFKDESNWEWYRWAPLGLSLIPFYITHSVLFNIADLIVPKRVFPLVVTTYSIAATAYLFTPWLTFLAILQGVFIFAATNLYKKQISVWLSSMPIMYYTMHNTTSLAEDPFSVLIFVSYTLLSFISYNLEFLLGATRKEDNTLLKRFLRMMYYAFYIPYMISLIVVYPDFERQLEEREKKSRDWKKIFYSAFKVAFFWCLIEFILHFFYFESILNDMTFANKLPKDEFVALGMALGTFFQMKYVVIFGFPSIFALIDNMEPLPGPICIARVTLYSKIWRNFDRGLYAFFKKYIFVPICRPTFSLHRKLFGVLLSYSFVLLWHGFYHHNIVWIFLNIVELFLEYGGKAIYSIESVRMWREERISDVNFRRILAWLQIFPFVFGLYSNFYFLGGSKVGWAFVQRIFWEETVTLRYPFFILITIGYHYTQVTMECERIIERNAAKKKLHVVK</sequence>
<comment type="similarity">
    <text evidence="5">Belongs to the membrane-bound acyltransferase family. HHAT subfamily.</text>
</comment>
<feature type="transmembrane region" description="Helical" evidence="6">
    <location>
        <begin position="282"/>
        <end position="304"/>
    </location>
</feature>
<dbReference type="GO" id="GO:0016409">
    <property type="term" value="F:palmitoyltransferase activity"/>
    <property type="evidence" value="ECO:0007669"/>
    <property type="project" value="TreeGrafter"/>
</dbReference>
<feature type="transmembrane region" description="Helical" evidence="6">
    <location>
        <begin position="55"/>
        <end position="74"/>
    </location>
</feature>
<keyword evidence="2 6" id="KW-0812">Transmembrane</keyword>
<feature type="transmembrane region" description="Helical" evidence="6">
    <location>
        <begin position="403"/>
        <end position="419"/>
    </location>
</feature>
<feature type="transmembrane region" description="Helical" evidence="6">
    <location>
        <begin position="324"/>
        <end position="351"/>
    </location>
</feature>
<feature type="transmembrane region" description="Helical" evidence="6">
    <location>
        <begin position="198"/>
        <end position="222"/>
    </location>
</feature>
<dbReference type="Proteomes" id="UP000095287">
    <property type="component" value="Unplaced"/>
</dbReference>
<organism evidence="7 8">
    <name type="scientific">Steinernema glaseri</name>
    <dbReference type="NCBI Taxonomy" id="37863"/>
    <lineage>
        <taxon>Eukaryota</taxon>
        <taxon>Metazoa</taxon>
        <taxon>Ecdysozoa</taxon>
        <taxon>Nematoda</taxon>
        <taxon>Chromadorea</taxon>
        <taxon>Rhabditida</taxon>
        <taxon>Tylenchina</taxon>
        <taxon>Panagrolaimomorpha</taxon>
        <taxon>Strongyloidoidea</taxon>
        <taxon>Steinernematidae</taxon>
        <taxon>Steinernema</taxon>
    </lineage>
</organism>
<evidence type="ECO:0000256" key="1">
    <source>
        <dbReference type="ARBA" id="ARBA00004141"/>
    </source>
</evidence>
<dbReference type="PANTHER" id="PTHR13285">
    <property type="entry name" value="ACYLTRANSFERASE"/>
    <property type="match status" value="1"/>
</dbReference>
<feature type="transmembrane region" description="Helical" evidence="6">
    <location>
        <begin position="106"/>
        <end position="126"/>
    </location>
</feature>
<dbReference type="PANTHER" id="PTHR13285:SF22">
    <property type="entry name" value="PROTEIN-CYSTEINE N-PALMITOYLTRANSFERASE HHAT"/>
    <property type="match status" value="1"/>
</dbReference>
<dbReference type="AlphaFoldDB" id="A0A1I8AA01"/>
<protein>
    <submittedName>
        <fullName evidence="8">MBOAT family protein</fullName>
    </submittedName>
</protein>
<evidence type="ECO:0000256" key="3">
    <source>
        <dbReference type="ARBA" id="ARBA00022989"/>
    </source>
</evidence>
<comment type="subcellular location">
    <subcellularLocation>
        <location evidence="1">Membrane</location>
        <topology evidence="1">Multi-pass membrane protein</topology>
    </subcellularLocation>
</comment>
<dbReference type="GO" id="GO:0005783">
    <property type="term" value="C:endoplasmic reticulum"/>
    <property type="evidence" value="ECO:0007669"/>
    <property type="project" value="TreeGrafter"/>
</dbReference>
<feature type="transmembrane region" description="Helical" evidence="6">
    <location>
        <begin position="425"/>
        <end position="444"/>
    </location>
</feature>
<evidence type="ECO:0000256" key="4">
    <source>
        <dbReference type="ARBA" id="ARBA00023136"/>
    </source>
</evidence>